<dbReference type="GO" id="GO:0005524">
    <property type="term" value="F:ATP binding"/>
    <property type="evidence" value="ECO:0007669"/>
    <property type="project" value="InterPro"/>
</dbReference>
<dbReference type="SMART" id="SM00220">
    <property type="entry name" value="S_TKc"/>
    <property type="match status" value="1"/>
</dbReference>
<proteinExistence type="predicted"/>
<dbReference type="Pfam" id="PF00069">
    <property type="entry name" value="Pkinase"/>
    <property type="match status" value="1"/>
</dbReference>
<name>A0A8J4F7J9_9CHLO</name>
<comment type="caution">
    <text evidence="3">The sequence shown here is derived from an EMBL/GenBank/DDBJ whole genome shotgun (WGS) entry which is preliminary data.</text>
</comment>
<gene>
    <name evidence="3" type="ORF">Vafri_14407</name>
</gene>
<feature type="domain" description="Protein kinase" evidence="2">
    <location>
        <begin position="100"/>
        <end position="477"/>
    </location>
</feature>
<accession>A0A8J4F7J9</accession>
<feature type="region of interest" description="Disordered" evidence="1">
    <location>
        <begin position="329"/>
        <end position="349"/>
    </location>
</feature>
<feature type="compositionally biased region" description="Low complexity" evidence="1">
    <location>
        <begin position="330"/>
        <end position="346"/>
    </location>
</feature>
<dbReference type="AlphaFoldDB" id="A0A8J4F7J9"/>
<organism evidence="3 4">
    <name type="scientific">Volvox africanus</name>
    <dbReference type="NCBI Taxonomy" id="51714"/>
    <lineage>
        <taxon>Eukaryota</taxon>
        <taxon>Viridiplantae</taxon>
        <taxon>Chlorophyta</taxon>
        <taxon>core chlorophytes</taxon>
        <taxon>Chlorophyceae</taxon>
        <taxon>CS clade</taxon>
        <taxon>Chlamydomonadales</taxon>
        <taxon>Volvocaceae</taxon>
        <taxon>Volvox</taxon>
    </lineage>
</organism>
<dbReference type="PANTHER" id="PTHR44329">
    <property type="entry name" value="SERINE/THREONINE-PROTEIN KINASE TNNI3K-RELATED"/>
    <property type="match status" value="1"/>
</dbReference>
<keyword evidence="4" id="KW-1185">Reference proteome</keyword>
<protein>
    <recommendedName>
        <fullName evidence="2">Protein kinase domain-containing protein</fullName>
    </recommendedName>
</protein>
<dbReference type="GO" id="GO:0004674">
    <property type="term" value="F:protein serine/threonine kinase activity"/>
    <property type="evidence" value="ECO:0007669"/>
    <property type="project" value="TreeGrafter"/>
</dbReference>
<dbReference type="SUPFAM" id="SSF56112">
    <property type="entry name" value="Protein kinase-like (PK-like)"/>
    <property type="match status" value="1"/>
</dbReference>
<dbReference type="Gene3D" id="1.10.510.10">
    <property type="entry name" value="Transferase(Phosphotransferase) domain 1"/>
    <property type="match status" value="1"/>
</dbReference>
<evidence type="ECO:0000256" key="1">
    <source>
        <dbReference type="SAM" id="MobiDB-lite"/>
    </source>
</evidence>
<dbReference type="PROSITE" id="PS50011">
    <property type="entry name" value="PROTEIN_KINASE_DOM"/>
    <property type="match status" value="1"/>
</dbReference>
<dbReference type="InterPro" id="IPR011009">
    <property type="entry name" value="Kinase-like_dom_sf"/>
</dbReference>
<dbReference type="EMBL" id="BNCO01000036">
    <property type="protein sequence ID" value="GIL59674.1"/>
    <property type="molecule type" value="Genomic_DNA"/>
</dbReference>
<reference evidence="3" key="1">
    <citation type="journal article" date="2021" name="Proc. Natl. Acad. Sci. U.S.A.">
        <title>Three genomes in the algal genus Volvox reveal the fate of a haploid sex-determining region after a transition to homothallism.</title>
        <authorList>
            <person name="Yamamoto K."/>
            <person name="Hamaji T."/>
            <person name="Kawai-Toyooka H."/>
            <person name="Matsuzaki R."/>
            <person name="Takahashi F."/>
            <person name="Nishimura Y."/>
            <person name="Kawachi M."/>
            <person name="Noguchi H."/>
            <person name="Minakuchi Y."/>
            <person name="Umen J.G."/>
            <person name="Toyoda A."/>
            <person name="Nozaki H."/>
        </authorList>
    </citation>
    <scope>NUCLEOTIDE SEQUENCE</scope>
    <source>
        <strain evidence="3">NIES-3780</strain>
    </source>
</reference>
<dbReference type="Proteomes" id="UP000747399">
    <property type="component" value="Unassembled WGS sequence"/>
</dbReference>
<evidence type="ECO:0000313" key="3">
    <source>
        <dbReference type="EMBL" id="GIL59674.1"/>
    </source>
</evidence>
<evidence type="ECO:0000313" key="4">
    <source>
        <dbReference type="Proteomes" id="UP000747399"/>
    </source>
</evidence>
<dbReference type="InterPro" id="IPR000719">
    <property type="entry name" value="Prot_kinase_dom"/>
</dbReference>
<evidence type="ECO:0000259" key="2">
    <source>
        <dbReference type="PROSITE" id="PS50011"/>
    </source>
</evidence>
<dbReference type="PANTHER" id="PTHR44329:SF214">
    <property type="entry name" value="PROTEIN KINASE DOMAIN-CONTAINING PROTEIN"/>
    <property type="match status" value="1"/>
</dbReference>
<sequence>MFALKNIFSCLGGTSKRHERSSMPSSEPTYPLCRFSRLGEEANNTVSKPLEIASQASSLESVGCPGNSQRWSLHRLLNQPPVQCHLKLVSTMKELLSGIYLEQKPIICGHDSIVCQGLWHGATCNVKFLRVSSLTPELLAGIDLLITQSHPFILQYYLARAVHVPDGSWWRVVDGPALRPNSDEVDAEDGSIGIESILGSTFFGTCVDKYSSFCQTETVEAVLEILQPKPEDFVIALVTEICILSNVQRTIPRRHFEHPVHFSAHAALRTVREIALGLMHLHLRGAAHGNLRPSQIILVESHADRRGFIAKVADAGLGSRHSLCQTPRVTAHTAASGEEAAAGSSHPQPPLSYYKAPELLQAGYGVRGEGVLPLTIAELQAADVFAFGCILYEILNGVPTPHVSLSHDQQLSRRTGEAPKETLRAVDFPRLDIHGSCASSWASGCDPQLRLLCCCCLSADPQHRPVLGAVLAELNAIDVKMRMAARAARSVSEGCCGGAGEDPHSSSGSSLHVQGAPAYVPLTPVSPLHRNCLNSDSSNLNPEPLAQSSQTAQLVTDFDEQRQFDLEQPSGPLCGFVAPQCSGDGSPPPPASVRWKGPLDNAAFSVPAAQTGLNIRELDAGPGWRFAELRD</sequence>
<dbReference type="InterPro" id="IPR051681">
    <property type="entry name" value="Ser/Thr_Kinases-Pseudokinases"/>
</dbReference>